<evidence type="ECO:0000313" key="2">
    <source>
        <dbReference type="Proteomes" id="UP000789920"/>
    </source>
</evidence>
<accession>A0ACA9P6N8</accession>
<reference evidence="1" key="1">
    <citation type="submission" date="2021-06" db="EMBL/GenBank/DDBJ databases">
        <authorList>
            <person name="Kallberg Y."/>
            <person name="Tangrot J."/>
            <person name="Rosling A."/>
        </authorList>
    </citation>
    <scope>NUCLEOTIDE SEQUENCE</scope>
    <source>
        <strain evidence="1">MA461A</strain>
    </source>
</reference>
<gene>
    <name evidence="1" type="ORF">RPERSI_LOCUS9657</name>
</gene>
<dbReference type="EMBL" id="CAJVQC010018426">
    <property type="protein sequence ID" value="CAG8693334.1"/>
    <property type="molecule type" value="Genomic_DNA"/>
</dbReference>
<keyword evidence="2" id="KW-1185">Reference proteome</keyword>
<protein>
    <submittedName>
        <fullName evidence="1">32464_t:CDS:1</fullName>
    </submittedName>
</protein>
<name>A0ACA9P6N8_9GLOM</name>
<comment type="caution">
    <text evidence="1">The sequence shown here is derived from an EMBL/GenBank/DDBJ whole genome shotgun (WGS) entry which is preliminary data.</text>
</comment>
<sequence length="318" mass="36667">MSRQNQHYYTYIRWKNGVSVPEVHAKLGAAEGSRALSKRTIERWVSAFNNGDESVEDKPRPGRLRQATTQETIAKVENLVIEDPHSTTRELSDIVGISQAQITNILTNKLGMRKNGYRNVITGDETWIHYFTVSNKQNNKQWVKKGESRPQIVRTARNSKKRMFCVFFSVDGAVACKVVKKGSTVNSKYYVNDVLPEVFDKFKKKRDRQSIRNVMLHHDNASSHTAGIVTKYLKRERITLLPHPPYSPDLAPCDFFLFPKLKKELAGRHFERIENLARAVNSIINTIPNREYEKCFQDWQNRLKRCIEAGGGYFEGMM</sequence>
<proteinExistence type="predicted"/>
<organism evidence="1 2">
    <name type="scientific">Racocetra persica</name>
    <dbReference type="NCBI Taxonomy" id="160502"/>
    <lineage>
        <taxon>Eukaryota</taxon>
        <taxon>Fungi</taxon>
        <taxon>Fungi incertae sedis</taxon>
        <taxon>Mucoromycota</taxon>
        <taxon>Glomeromycotina</taxon>
        <taxon>Glomeromycetes</taxon>
        <taxon>Diversisporales</taxon>
        <taxon>Gigasporaceae</taxon>
        <taxon>Racocetra</taxon>
    </lineage>
</organism>
<dbReference type="Proteomes" id="UP000789920">
    <property type="component" value="Unassembled WGS sequence"/>
</dbReference>
<evidence type="ECO:0000313" key="1">
    <source>
        <dbReference type="EMBL" id="CAG8693334.1"/>
    </source>
</evidence>